<sequence length="298" mass="33101">MFAWDDLKLFLALYRERTTGRAATDLGISQPTVVRRLSGLEREIGLTLFERRANGLAPTDAACRLFNAAQQVERGICEFTAEVESLTESSLRIIRVTLLDHFEQLMVPLLRGFRERWPSVHVELLPSDRIYDLARGEADIAVRGRDRTPSDELVTRDLPCCGFAIYASADSSSEERPSSVEEVGRHSLAVLDGPPGQLPVYQWLASLVEPGITSPRCANFRALASTIASGATISALPCTMGDSDPNLVRCFEPLEQFDVPVYLIARRAIVRRPAARDLFEAIHGYFLERPALLMGKRA</sequence>
<dbReference type="SUPFAM" id="SSF46785">
    <property type="entry name" value="Winged helix' DNA-binding domain"/>
    <property type="match status" value="1"/>
</dbReference>
<organism evidence="6 7">
    <name type="scientific">Sphingomonas cremea</name>
    <dbReference type="NCBI Taxonomy" id="2904799"/>
    <lineage>
        <taxon>Bacteria</taxon>
        <taxon>Pseudomonadati</taxon>
        <taxon>Pseudomonadota</taxon>
        <taxon>Alphaproteobacteria</taxon>
        <taxon>Sphingomonadales</taxon>
        <taxon>Sphingomonadaceae</taxon>
        <taxon>Sphingomonas</taxon>
    </lineage>
</organism>
<dbReference type="InterPro" id="IPR000847">
    <property type="entry name" value="LysR_HTH_N"/>
</dbReference>
<feature type="domain" description="HTH lysR-type" evidence="5">
    <location>
        <begin position="4"/>
        <end position="59"/>
    </location>
</feature>
<keyword evidence="7" id="KW-1185">Reference proteome</keyword>
<evidence type="ECO:0000313" key="6">
    <source>
        <dbReference type="EMBL" id="MCF2514125.1"/>
    </source>
</evidence>
<protein>
    <submittedName>
        <fullName evidence="6">LysR family transcriptional regulator</fullName>
    </submittedName>
</protein>
<dbReference type="EMBL" id="JAKFGM010000001">
    <property type="protein sequence ID" value="MCF2514125.1"/>
    <property type="molecule type" value="Genomic_DNA"/>
</dbReference>
<dbReference type="GO" id="GO:0003700">
    <property type="term" value="F:DNA-binding transcription factor activity"/>
    <property type="evidence" value="ECO:0007669"/>
    <property type="project" value="InterPro"/>
</dbReference>
<evidence type="ECO:0000256" key="3">
    <source>
        <dbReference type="ARBA" id="ARBA00023125"/>
    </source>
</evidence>
<evidence type="ECO:0000256" key="2">
    <source>
        <dbReference type="ARBA" id="ARBA00023015"/>
    </source>
</evidence>
<proteinExistence type="inferred from homology"/>
<keyword evidence="4" id="KW-0804">Transcription</keyword>
<comment type="caution">
    <text evidence="6">The sequence shown here is derived from an EMBL/GenBank/DDBJ whole genome shotgun (WGS) entry which is preliminary data.</text>
</comment>
<dbReference type="PANTHER" id="PTHR30346:SF0">
    <property type="entry name" value="HCA OPERON TRANSCRIPTIONAL ACTIVATOR HCAR"/>
    <property type="match status" value="1"/>
</dbReference>
<dbReference type="Pfam" id="PF03466">
    <property type="entry name" value="LysR_substrate"/>
    <property type="match status" value="1"/>
</dbReference>
<dbReference type="PANTHER" id="PTHR30346">
    <property type="entry name" value="TRANSCRIPTIONAL DUAL REGULATOR HCAR-RELATED"/>
    <property type="match status" value="1"/>
</dbReference>
<evidence type="ECO:0000313" key="7">
    <source>
        <dbReference type="Proteomes" id="UP001139410"/>
    </source>
</evidence>
<dbReference type="InterPro" id="IPR036388">
    <property type="entry name" value="WH-like_DNA-bd_sf"/>
</dbReference>
<name>A0A9X1QIP6_9SPHN</name>
<dbReference type="CDD" id="cd05466">
    <property type="entry name" value="PBP2_LTTR_substrate"/>
    <property type="match status" value="1"/>
</dbReference>
<dbReference type="Gene3D" id="1.10.10.10">
    <property type="entry name" value="Winged helix-like DNA-binding domain superfamily/Winged helix DNA-binding domain"/>
    <property type="match status" value="1"/>
</dbReference>
<dbReference type="Gene3D" id="3.40.190.290">
    <property type="match status" value="1"/>
</dbReference>
<reference evidence="6" key="1">
    <citation type="submission" date="2022-01" db="EMBL/GenBank/DDBJ databases">
        <authorList>
            <person name="Jo J.-H."/>
            <person name="Im W.-T."/>
        </authorList>
    </citation>
    <scope>NUCLEOTIDE SEQUENCE</scope>
    <source>
        <strain evidence="6">G124</strain>
    </source>
</reference>
<dbReference type="RefSeq" id="WP_235066606.1">
    <property type="nucleotide sequence ID" value="NZ_JAKFGM010000001.1"/>
</dbReference>
<evidence type="ECO:0000256" key="4">
    <source>
        <dbReference type="ARBA" id="ARBA00023163"/>
    </source>
</evidence>
<dbReference type="Proteomes" id="UP001139410">
    <property type="component" value="Unassembled WGS sequence"/>
</dbReference>
<keyword evidence="2" id="KW-0805">Transcription regulation</keyword>
<dbReference type="GO" id="GO:0003677">
    <property type="term" value="F:DNA binding"/>
    <property type="evidence" value="ECO:0007669"/>
    <property type="project" value="UniProtKB-KW"/>
</dbReference>
<dbReference type="SUPFAM" id="SSF53850">
    <property type="entry name" value="Periplasmic binding protein-like II"/>
    <property type="match status" value="1"/>
</dbReference>
<evidence type="ECO:0000256" key="1">
    <source>
        <dbReference type="ARBA" id="ARBA00009437"/>
    </source>
</evidence>
<dbReference type="InterPro" id="IPR036390">
    <property type="entry name" value="WH_DNA-bd_sf"/>
</dbReference>
<accession>A0A9X1QIP6</accession>
<comment type="similarity">
    <text evidence="1">Belongs to the LysR transcriptional regulatory family.</text>
</comment>
<dbReference type="PRINTS" id="PR00039">
    <property type="entry name" value="HTHLYSR"/>
</dbReference>
<keyword evidence="3" id="KW-0238">DNA-binding</keyword>
<dbReference type="PROSITE" id="PS50931">
    <property type="entry name" value="HTH_LYSR"/>
    <property type="match status" value="1"/>
</dbReference>
<evidence type="ECO:0000259" key="5">
    <source>
        <dbReference type="PROSITE" id="PS50931"/>
    </source>
</evidence>
<dbReference type="GO" id="GO:0032993">
    <property type="term" value="C:protein-DNA complex"/>
    <property type="evidence" value="ECO:0007669"/>
    <property type="project" value="TreeGrafter"/>
</dbReference>
<dbReference type="InterPro" id="IPR005119">
    <property type="entry name" value="LysR_subst-bd"/>
</dbReference>
<dbReference type="Pfam" id="PF00126">
    <property type="entry name" value="HTH_1"/>
    <property type="match status" value="1"/>
</dbReference>
<gene>
    <name evidence="6" type="ORF">LVY65_03445</name>
</gene>
<dbReference type="AlphaFoldDB" id="A0A9X1QIP6"/>